<sequence>MTAIARCTNCDSAFKVKGHLVGKAIRCPNCGEAFRVESSGGAPTASSKSSSATGGKLGSGHSHAPNVDGFSSQTPAVPNTSEGFFDTHEDVDATYAAHVVVAKHRKRQQQLIFLISCGSLAAIVLIVGTVVAFQYAYDNTAVPLQLADPRSVDTTELDGSWRPYSDTQWGYSVRMPGDPEIDTKNEDKIRSLSIRDQQFGTMRIELRKESHTEWNDYFAKLERAEIFLGVPAGNLMKISSEVTYRNDSTAVHRYILVSKDSRYSKNVAVVHKFFVEGTTITAMWSGKREMLRSPEVLYFFSSIEISGNRYLTH</sequence>
<dbReference type="Proteomes" id="UP000551616">
    <property type="component" value="Unassembled WGS sequence"/>
</dbReference>
<feature type="region of interest" description="Disordered" evidence="1">
    <location>
        <begin position="39"/>
        <end position="73"/>
    </location>
</feature>
<name>A0A7V8V5S6_9BACT</name>
<organism evidence="3 4">
    <name type="scientific">Bremerella alba</name>
    <dbReference type="NCBI Taxonomy" id="980252"/>
    <lineage>
        <taxon>Bacteria</taxon>
        <taxon>Pseudomonadati</taxon>
        <taxon>Planctomycetota</taxon>
        <taxon>Planctomycetia</taxon>
        <taxon>Pirellulales</taxon>
        <taxon>Pirellulaceae</taxon>
        <taxon>Bremerella</taxon>
    </lineage>
</organism>
<proteinExistence type="predicted"/>
<evidence type="ECO:0000313" key="4">
    <source>
        <dbReference type="Proteomes" id="UP000551616"/>
    </source>
</evidence>
<keyword evidence="4" id="KW-1185">Reference proteome</keyword>
<feature type="transmembrane region" description="Helical" evidence="2">
    <location>
        <begin position="111"/>
        <end position="137"/>
    </location>
</feature>
<dbReference type="RefSeq" id="WP_207396724.1">
    <property type="nucleotide sequence ID" value="NZ_JABRWO010000006.1"/>
</dbReference>
<gene>
    <name evidence="3" type="ORF">HOV93_24590</name>
</gene>
<keyword evidence="2" id="KW-0472">Membrane</keyword>
<evidence type="ECO:0000256" key="2">
    <source>
        <dbReference type="SAM" id="Phobius"/>
    </source>
</evidence>
<evidence type="ECO:0000313" key="3">
    <source>
        <dbReference type="EMBL" id="MBA2115286.1"/>
    </source>
</evidence>
<keyword evidence="2" id="KW-0812">Transmembrane</keyword>
<accession>A0A7V8V5S6</accession>
<feature type="compositionally biased region" description="Low complexity" evidence="1">
    <location>
        <begin position="39"/>
        <end position="54"/>
    </location>
</feature>
<dbReference type="Gene3D" id="2.20.28.160">
    <property type="match status" value="1"/>
</dbReference>
<dbReference type="EMBL" id="JABRWO010000006">
    <property type="protein sequence ID" value="MBA2115286.1"/>
    <property type="molecule type" value="Genomic_DNA"/>
</dbReference>
<reference evidence="3 4" key="1">
    <citation type="submission" date="2020-05" db="EMBL/GenBank/DDBJ databases">
        <title>Bremerella alba sp. nov., a novel planctomycete isolated from the surface of the macroalga Fucus spiralis.</title>
        <authorList>
            <person name="Godinho O."/>
            <person name="Botelho R."/>
            <person name="Albuquerque L."/>
            <person name="Wiegand S."/>
            <person name="Da Costa M.S."/>
            <person name="Lobo-Da-Cunha A."/>
            <person name="Jogler C."/>
            <person name="Lage O.M."/>
        </authorList>
    </citation>
    <scope>NUCLEOTIDE SEQUENCE [LARGE SCALE GENOMIC DNA]</scope>
    <source>
        <strain evidence="3 4">FF15</strain>
    </source>
</reference>
<evidence type="ECO:0000256" key="1">
    <source>
        <dbReference type="SAM" id="MobiDB-lite"/>
    </source>
</evidence>
<keyword evidence="2" id="KW-1133">Transmembrane helix</keyword>
<comment type="caution">
    <text evidence="3">The sequence shown here is derived from an EMBL/GenBank/DDBJ whole genome shotgun (WGS) entry which is preliminary data.</text>
</comment>
<protein>
    <submittedName>
        <fullName evidence="3">Uncharacterized protein</fullName>
    </submittedName>
</protein>
<dbReference type="AlphaFoldDB" id="A0A7V8V5S6"/>